<keyword evidence="3" id="KW-1185">Reference proteome</keyword>
<protein>
    <submittedName>
        <fullName evidence="2">Uncharacterized protein</fullName>
    </submittedName>
</protein>
<feature type="region of interest" description="Disordered" evidence="1">
    <location>
        <begin position="470"/>
        <end position="533"/>
    </location>
</feature>
<evidence type="ECO:0000313" key="3">
    <source>
        <dbReference type="Proteomes" id="UP000015106"/>
    </source>
</evidence>
<name>A0A8R7Q8R3_TRIUA</name>
<dbReference type="AlphaFoldDB" id="A0A8R7Q8R3"/>
<dbReference type="Proteomes" id="UP000015106">
    <property type="component" value="Chromosome 4"/>
</dbReference>
<proteinExistence type="predicted"/>
<dbReference type="Gramene" id="TuG1812G0400003389.01.T01">
    <property type="protein sequence ID" value="TuG1812G0400003389.01.T01.cds304919"/>
    <property type="gene ID" value="TuG1812G0400003389.01"/>
</dbReference>
<sequence length="533" mass="57036">MHHRLSSLIICHDFARNLCRRLRQIAVTHLLPQLADPVDDRLHGDIHGVPERLQLRPRVRVHQPRYQPDHRLRHPLRHLLRDPPERLLHAAGVAAAHILLGDEHGVGVAVVGEVPPVLPVRGVRVEEHRHAAGEDGVERRPPRVRVARRLQAEARPLEDAHEGAGHEAVLLALPALHQVAEAGGAALPDEVVPDGVRISGTLAAGEGEEVVPLHASHPLLPLEDVRVLGRVEVGRVRHGEVEVRPRHLLHEQHRHVPHRRQTEQLVAPLRVAVRLPLVVPRRPPGHEEVVAPAHGAPLGPPRQPVDELDRRGVLGRGVVAPQVPHDVKPSVERHEDGGGAGGVVGEAVVLPDAGVEDDVEAEVVGGVPALVGEHAVRVVQGRAEAAVGEVLAHVDPRVPVLAVGEDVGVEPRGQVVDVQVPPAAGVLPGDANVAAPAHLAPRRGGDQELLDLLLLGGGEARLGAVLAAGRGGGGDERLARRADGRRAVAVDDEEPRRGGQDGEQDQARQPAGAPAVRGRRLLHGHPRVTHARW</sequence>
<feature type="compositionally biased region" description="Basic residues" evidence="1">
    <location>
        <begin position="517"/>
        <end position="533"/>
    </location>
</feature>
<reference evidence="2" key="2">
    <citation type="submission" date="2018-03" db="EMBL/GenBank/DDBJ databases">
        <title>The Triticum urartu genome reveals the dynamic nature of wheat genome evolution.</title>
        <authorList>
            <person name="Ling H."/>
            <person name="Ma B."/>
            <person name="Shi X."/>
            <person name="Liu H."/>
            <person name="Dong L."/>
            <person name="Sun H."/>
            <person name="Cao Y."/>
            <person name="Gao Q."/>
            <person name="Zheng S."/>
            <person name="Li Y."/>
            <person name="Yu Y."/>
            <person name="Du H."/>
            <person name="Qi M."/>
            <person name="Li Y."/>
            <person name="Yu H."/>
            <person name="Cui Y."/>
            <person name="Wang N."/>
            <person name="Chen C."/>
            <person name="Wu H."/>
            <person name="Zhao Y."/>
            <person name="Zhang J."/>
            <person name="Li Y."/>
            <person name="Zhou W."/>
            <person name="Zhang B."/>
            <person name="Hu W."/>
            <person name="Eijk M."/>
            <person name="Tang J."/>
            <person name="Witsenboer H."/>
            <person name="Zhao S."/>
            <person name="Li Z."/>
            <person name="Zhang A."/>
            <person name="Wang D."/>
            <person name="Liang C."/>
        </authorList>
    </citation>
    <scope>NUCLEOTIDE SEQUENCE [LARGE SCALE GENOMIC DNA]</scope>
    <source>
        <strain evidence="2">cv. G1812</strain>
    </source>
</reference>
<evidence type="ECO:0000313" key="2">
    <source>
        <dbReference type="EnsemblPlants" id="TuG1812G0400003389.01.T01.cds304919"/>
    </source>
</evidence>
<organism evidence="2 3">
    <name type="scientific">Triticum urartu</name>
    <name type="common">Red wild einkorn</name>
    <name type="synonym">Crithodium urartu</name>
    <dbReference type="NCBI Taxonomy" id="4572"/>
    <lineage>
        <taxon>Eukaryota</taxon>
        <taxon>Viridiplantae</taxon>
        <taxon>Streptophyta</taxon>
        <taxon>Embryophyta</taxon>
        <taxon>Tracheophyta</taxon>
        <taxon>Spermatophyta</taxon>
        <taxon>Magnoliopsida</taxon>
        <taxon>Liliopsida</taxon>
        <taxon>Poales</taxon>
        <taxon>Poaceae</taxon>
        <taxon>BOP clade</taxon>
        <taxon>Pooideae</taxon>
        <taxon>Triticodae</taxon>
        <taxon>Triticeae</taxon>
        <taxon>Triticinae</taxon>
        <taxon>Triticum</taxon>
    </lineage>
</organism>
<evidence type="ECO:0000256" key="1">
    <source>
        <dbReference type="SAM" id="MobiDB-lite"/>
    </source>
</evidence>
<reference evidence="2" key="3">
    <citation type="submission" date="2022-06" db="UniProtKB">
        <authorList>
            <consortium name="EnsemblPlants"/>
        </authorList>
    </citation>
    <scope>IDENTIFICATION</scope>
</reference>
<feature type="compositionally biased region" description="Basic and acidic residues" evidence="1">
    <location>
        <begin position="473"/>
        <end position="500"/>
    </location>
</feature>
<reference evidence="3" key="1">
    <citation type="journal article" date="2013" name="Nature">
        <title>Draft genome of the wheat A-genome progenitor Triticum urartu.</title>
        <authorList>
            <person name="Ling H.Q."/>
            <person name="Zhao S."/>
            <person name="Liu D."/>
            <person name="Wang J."/>
            <person name="Sun H."/>
            <person name="Zhang C."/>
            <person name="Fan H."/>
            <person name="Li D."/>
            <person name="Dong L."/>
            <person name="Tao Y."/>
            <person name="Gao C."/>
            <person name="Wu H."/>
            <person name="Li Y."/>
            <person name="Cui Y."/>
            <person name="Guo X."/>
            <person name="Zheng S."/>
            <person name="Wang B."/>
            <person name="Yu K."/>
            <person name="Liang Q."/>
            <person name="Yang W."/>
            <person name="Lou X."/>
            <person name="Chen J."/>
            <person name="Feng M."/>
            <person name="Jian J."/>
            <person name="Zhang X."/>
            <person name="Luo G."/>
            <person name="Jiang Y."/>
            <person name="Liu J."/>
            <person name="Wang Z."/>
            <person name="Sha Y."/>
            <person name="Zhang B."/>
            <person name="Wu H."/>
            <person name="Tang D."/>
            <person name="Shen Q."/>
            <person name="Xue P."/>
            <person name="Zou S."/>
            <person name="Wang X."/>
            <person name="Liu X."/>
            <person name="Wang F."/>
            <person name="Yang Y."/>
            <person name="An X."/>
            <person name="Dong Z."/>
            <person name="Zhang K."/>
            <person name="Zhang X."/>
            <person name="Luo M.C."/>
            <person name="Dvorak J."/>
            <person name="Tong Y."/>
            <person name="Wang J."/>
            <person name="Yang H."/>
            <person name="Li Z."/>
            <person name="Wang D."/>
            <person name="Zhang A."/>
            <person name="Wang J."/>
        </authorList>
    </citation>
    <scope>NUCLEOTIDE SEQUENCE</scope>
    <source>
        <strain evidence="3">cv. G1812</strain>
    </source>
</reference>
<dbReference type="EnsemblPlants" id="TuG1812G0400003389.01.T01">
    <property type="protein sequence ID" value="TuG1812G0400003389.01.T01.cds304919"/>
    <property type="gene ID" value="TuG1812G0400003389.01"/>
</dbReference>
<accession>A0A8R7Q8R3</accession>